<accession>A0A2C9VA63</accession>
<dbReference type="EMBL" id="CM004395">
    <property type="protein sequence ID" value="OAY41674.1"/>
    <property type="molecule type" value="Genomic_DNA"/>
</dbReference>
<feature type="compositionally biased region" description="Polar residues" evidence="1">
    <location>
        <begin position="303"/>
        <end position="313"/>
    </location>
</feature>
<reference evidence="3" key="1">
    <citation type="journal article" date="2016" name="Nat. Biotechnol.">
        <title>Sequencing wild and cultivated cassava and related species reveals extensive interspecific hybridization and genetic diversity.</title>
        <authorList>
            <person name="Bredeson J.V."/>
            <person name="Lyons J.B."/>
            <person name="Prochnik S.E."/>
            <person name="Wu G.A."/>
            <person name="Ha C.M."/>
            <person name="Edsinger-Gonzales E."/>
            <person name="Grimwood J."/>
            <person name="Schmutz J."/>
            <person name="Rabbi I.Y."/>
            <person name="Egesi C."/>
            <person name="Nauluvula P."/>
            <person name="Lebot V."/>
            <person name="Ndunguru J."/>
            <person name="Mkamilo G."/>
            <person name="Bart R.S."/>
            <person name="Setter T.L."/>
            <person name="Gleadow R.M."/>
            <person name="Kulakow P."/>
            <person name="Ferguson M.E."/>
            <person name="Rounsley S."/>
            <person name="Rokhsar D.S."/>
        </authorList>
    </citation>
    <scope>NUCLEOTIDE SEQUENCE [LARGE SCALE GENOMIC DNA]</scope>
    <source>
        <strain evidence="3">cv. AM560-2</strain>
    </source>
</reference>
<dbReference type="Gramene" id="Manes.09G120800.3.v8.1">
    <property type="protein sequence ID" value="Manes.09G120800.3.v8.1.CDS"/>
    <property type="gene ID" value="Manes.09G120800.v8.1"/>
</dbReference>
<sequence length="342" mass="37735">MESKIIEFRDLDLEESLSFSSCYDFNSSSSLVTFNNNNSEDDNESYIEIALEAADVSDGVENEDDCDDEMELRLSFSSSVLLPVETKAIDLYDSVTSCTSSLSSSSSSAFTLCSSSTDAESQRNQQVESELCSCIMPKSIRSKVEFPAVNRFVNSFTSSFRDSSEIDLGLGDSRSPHANPLDLMAGSNSTTKPSKITGAATTNINRGMMMKVLIKFRAMKLGTLIASILKAPQAKSSIDKDKVREETLWACNQSLMHKRRSLQEGRQGERPRVLELNLDTIRGALETMSIRSLGRRDRRRTKSYSGSTKSSPIHQRFPSETCKISSAVTDNSIQAAIAHCKK</sequence>
<comment type="caution">
    <text evidence="2">The sequence shown here is derived from an EMBL/GenBank/DDBJ whole genome shotgun (WGS) entry which is preliminary data.</text>
</comment>
<organism evidence="2 3">
    <name type="scientific">Manihot esculenta</name>
    <name type="common">Cassava</name>
    <name type="synonym">Jatropha manihot</name>
    <dbReference type="NCBI Taxonomy" id="3983"/>
    <lineage>
        <taxon>Eukaryota</taxon>
        <taxon>Viridiplantae</taxon>
        <taxon>Streptophyta</taxon>
        <taxon>Embryophyta</taxon>
        <taxon>Tracheophyta</taxon>
        <taxon>Spermatophyta</taxon>
        <taxon>Magnoliopsida</taxon>
        <taxon>eudicotyledons</taxon>
        <taxon>Gunneridae</taxon>
        <taxon>Pentapetalae</taxon>
        <taxon>rosids</taxon>
        <taxon>fabids</taxon>
        <taxon>Malpighiales</taxon>
        <taxon>Euphorbiaceae</taxon>
        <taxon>Crotonoideae</taxon>
        <taxon>Manihoteae</taxon>
        <taxon>Manihot</taxon>
    </lineage>
</organism>
<protein>
    <submittedName>
        <fullName evidence="2">Uncharacterized protein</fullName>
    </submittedName>
</protein>
<proteinExistence type="predicted"/>
<evidence type="ECO:0000313" key="2">
    <source>
        <dbReference type="EMBL" id="OAY41674.1"/>
    </source>
</evidence>
<feature type="region of interest" description="Disordered" evidence="1">
    <location>
        <begin position="290"/>
        <end position="315"/>
    </location>
</feature>
<dbReference type="Proteomes" id="UP000091857">
    <property type="component" value="Chromosome 9"/>
</dbReference>
<keyword evidence="3" id="KW-1185">Reference proteome</keyword>
<gene>
    <name evidence="2" type="ORF">MANES_09G120800v8</name>
</gene>
<name>A0A2C9VA63_MANES</name>
<dbReference type="Gramene" id="Manes.09G120800.2.v8.1">
    <property type="protein sequence ID" value="Manes.09G120800.2.v8.1.CDS"/>
    <property type="gene ID" value="Manes.09G120800.v8.1"/>
</dbReference>
<dbReference type="OrthoDB" id="1884080at2759"/>
<dbReference type="OMA" id="HESNCTE"/>
<evidence type="ECO:0000256" key="1">
    <source>
        <dbReference type="SAM" id="MobiDB-lite"/>
    </source>
</evidence>
<evidence type="ECO:0000313" key="3">
    <source>
        <dbReference type="Proteomes" id="UP000091857"/>
    </source>
</evidence>
<dbReference type="AlphaFoldDB" id="A0A2C9VA63"/>